<dbReference type="AlphaFoldDB" id="A0A9W6SJ40"/>
<dbReference type="Proteomes" id="UP001165079">
    <property type="component" value="Unassembled WGS sequence"/>
</dbReference>
<reference evidence="1" key="1">
    <citation type="submission" date="2023-03" db="EMBL/GenBank/DDBJ databases">
        <title>Actinorhabdospora filicis NBRC 111898.</title>
        <authorList>
            <person name="Ichikawa N."/>
            <person name="Sato H."/>
            <person name="Tonouchi N."/>
        </authorList>
    </citation>
    <scope>NUCLEOTIDE SEQUENCE</scope>
    <source>
        <strain evidence="1">NBRC 111898</strain>
    </source>
</reference>
<accession>A0A9W6SJ40</accession>
<comment type="caution">
    <text evidence="1">The sequence shown here is derived from an EMBL/GenBank/DDBJ whole genome shotgun (WGS) entry which is preliminary data.</text>
</comment>
<organism evidence="1 2">
    <name type="scientific">Actinorhabdospora filicis</name>
    <dbReference type="NCBI Taxonomy" id="1785913"/>
    <lineage>
        <taxon>Bacteria</taxon>
        <taxon>Bacillati</taxon>
        <taxon>Actinomycetota</taxon>
        <taxon>Actinomycetes</taxon>
        <taxon>Micromonosporales</taxon>
        <taxon>Micromonosporaceae</taxon>
        <taxon>Actinorhabdospora</taxon>
    </lineage>
</organism>
<sequence>MAEVGVNPNEAAAAGASTSAAAEGFKGLAESFRTMVGIAEKASGKDPGVDGGYAPFGEKWVSALTEVEHHGVSVGDNTVGGAGKGVQTDTKIATQVAAAGSSIKPINI</sequence>
<evidence type="ECO:0000313" key="2">
    <source>
        <dbReference type="Proteomes" id="UP001165079"/>
    </source>
</evidence>
<proteinExistence type="predicted"/>
<protein>
    <submittedName>
        <fullName evidence="1">Uncharacterized protein</fullName>
    </submittedName>
</protein>
<keyword evidence="2" id="KW-1185">Reference proteome</keyword>
<name>A0A9W6SJ40_9ACTN</name>
<evidence type="ECO:0000313" key="1">
    <source>
        <dbReference type="EMBL" id="GLZ76494.1"/>
    </source>
</evidence>
<gene>
    <name evidence="1" type="ORF">Afil01_13010</name>
</gene>
<dbReference type="EMBL" id="BSTX01000001">
    <property type="protein sequence ID" value="GLZ76494.1"/>
    <property type="molecule type" value="Genomic_DNA"/>
</dbReference>
<dbReference type="RefSeq" id="WP_285661671.1">
    <property type="nucleotide sequence ID" value="NZ_BSTX01000001.1"/>
</dbReference>